<dbReference type="AlphaFoldDB" id="A0A1I5X132"/>
<gene>
    <name evidence="1" type="ORF">SAMN04488047_1733</name>
</gene>
<protein>
    <submittedName>
        <fullName evidence="1">Lrp/AsnC family transcriptional regulator</fullName>
    </submittedName>
</protein>
<reference evidence="1 2" key="1">
    <citation type="submission" date="2016-10" db="EMBL/GenBank/DDBJ databases">
        <authorList>
            <person name="de Groot N.N."/>
        </authorList>
    </citation>
    <scope>NUCLEOTIDE SEQUENCE [LARGE SCALE GENOMIC DNA]</scope>
    <source>
        <strain evidence="1 2">DSM 19547</strain>
    </source>
</reference>
<evidence type="ECO:0000313" key="2">
    <source>
        <dbReference type="Proteomes" id="UP000199356"/>
    </source>
</evidence>
<accession>A0A1I5X132</accession>
<evidence type="ECO:0000313" key="1">
    <source>
        <dbReference type="EMBL" id="SFQ25624.1"/>
    </source>
</evidence>
<keyword evidence="2" id="KW-1185">Reference proteome</keyword>
<organism evidence="1 2">
    <name type="scientific">Tranquillimonas alkanivorans</name>
    <dbReference type="NCBI Taxonomy" id="441119"/>
    <lineage>
        <taxon>Bacteria</taxon>
        <taxon>Pseudomonadati</taxon>
        <taxon>Pseudomonadota</taxon>
        <taxon>Alphaproteobacteria</taxon>
        <taxon>Rhodobacterales</taxon>
        <taxon>Roseobacteraceae</taxon>
        <taxon>Tranquillimonas</taxon>
    </lineage>
</organism>
<dbReference type="EMBL" id="FOXA01000073">
    <property type="protein sequence ID" value="SFQ25624.1"/>
    <property type="molecule type" value="Genomic_DNA"/>
</dbReference>
<proteinExistence type="predicted"/>
<sequence length="30" mass="3438">YQQLIGKIELDAVTSYFAMEAILEDRPIPL</sequence>
<name>A0A1I5X132_9RHOB</name>
<dbReference type="Proteomes" id="UP000199356">
    <property type="component" value="Unassembled WGS sequence"/>
</dbReference>
<feature type="non-terminal residue" evidence="1">
    <location>
        <position position="1"/>
    </location>
</feature>